<feature type="region of interest" description="Disordered" evidence="1">
    <location>
        <begin position="36"/>
        <end position="62"/>
    </location>
</feature>
<evidence type="ECO:0000256" key="2">
    <source>
        <dbReference type="SAM" id="SignalP"/>
    </source>
</evidence>
<evidence type="ECO:0008006" key="5">
    <source>
        <dbReference type="Google" id="ProtNLM"/>
    </source>
</evidence>
<gene>
    <name evidence="3" type="ORF">SAMN05661053_1496</name>
</gene>
<dbReference type="EMBL" id="UHJL01000002">
    <property type="protein sequence ID" value="SUQ24103.1"/>
    <property type="molecule type" value="Genomic_DNA"/>
</dbReference>
<evidence type="ECO:0000313" key="4">
    <source>
        <dbReference type="Proteomes" id="UP000255423"/>
    </source>
</evidence>
<proteinExistence type="predicted"/>
<feature type="chain" id="PRO_5017078839" description="Lipoprotein" evidence="2">
    <location>
        <begin position="21"/>
        <end position="62"/>
    </location>
</feature>
<sequence>MRKLLSLLIVTSVLGIVACAAPDDADYETLREKCKNNPSLPECLDEDDWGGSDDGSSSGDDF</sequence>
<evidence type="ECO:0000313" key="3">
    <source>
        <dbReference type="EMBL" id="SUQ24103.1"/>
    </source>
</evidence>
<dbReference type="AlphaFoldDB" id="A0A380S554"/>
<organism evidence="3 4">
    <name type="scientific">Fibrobacter succinogenes</name>
    <name type="common">Bacteroides succinogenes</name>
    <dbReference type="NCBI Taxonomy" id="833"/>
    <lineage>
        <taxon>Bacteria</taxon>
        <taxon>Pseudomonadati</taxon>
        <taxon>Fibrobacterota</taxon>
        <taxon>Fibrobacteria</taxon>
        <taxon>Fibrobacterales</taxon>
        <taxon>Fibrobacteraceae</taxon>
        <taxon>Fibrobacter</taxon>
    </lineage>
</organism>
<evidence type="ECO:0000256" key="1">
    <source>
        <dbReference type="SAM" id="MobiDB-lite"/>
    </source>
</evidence>
<dbReference type="PROSITE" id="PS51257">
    <property type="entry name" value="PROKAR_LIPOPROTEIN"/>
    <property type="match status" value="1"/>
</dbReference>
<reference evidence="3 4" key="1">
    <citation type="submission" date="2017-08" db="EMBL/GenBank/DDBJ databases">
        <authorList>
            <person name="de Groot N.N."/>
        </authorList>
    </citation>
    <scope>NUCLEOTIDE SEQUENCE [LARGE SCALE GENOMIC DNA]</scope>
    <source>
        <strain evidence="3 4">HM2</strain>
    </source>
</reference>
<dbReference type="Proteomes" id="UP000255423">
    <property type="component" value="Unassembled WGS sequence"/>
</dbReference>
<protein>
    <recommendedName>
        <fullName evidence="5">Lipoprotein</fullName>
    </recommendedName>
</protein>
<name>A0A380S554_FIBSU</name>
<feature type="signal peptide" evidence="2">
    <location>
        <begin position="1"/>
        <end position="20"/>
    </location>
</feature>
<dbReference type="RefSeq" id="WP_109572686.1">
    <property type="nucleotide sequence ID" value="NZ_UHJL01000002.1"/>
</dbReference>
<accession>A0A380S554</accession>
<keyword evidence="2" id="KW-0732">Signal</keyword>